<dbReference type="PANTHER" id="PTHR35446">
    <property type="entry name" value="SI:CH211-175M2.5"/>
    <property type="match status" value="1"/>
</dbReference>
<dbReference type="AlphaFoldDB" id="A0A975PC41"/>
<evidence type="ECO:0000313" key="2">
    <source>
        <dbReference type="EMBL" id="QWK92411.1"/>
    </source>
</evidence>
<dbReference type="EMBL" id="CP076362">
    <property type="protein sequence ID" value="QWK92411.1"/>
    <property type="molecule type" value="Genomic_DNA"/>
</dbReference>
<dbReference type="PANTHER" id="PTHR35446:SF2">
    <property type="entry name" value="CARBOXYMUCONOLACTONE DECARBOXYLASE-LIKE DOMAIN-CONTAINING PROTEIN"/>
    <property type="match status" value="1"/>
</dbReference>
<dbReference type="InterPro" id="IPR029032">
    <property type="entry name" value="AhpD-like"/>
</dbReference>
<geneLocation type="plasmid" evidence="2 3">
    <name>p1</name>
</geneLocation>
<dbReference type="InterPro" id="IPR003779">
    <property type="entry name" value="CMD-like"/>
</dbReference>
<dbReference type="RefSeq" id="WP_215505301.1">
    <property type="nucleotide sequence ID" value="NZ_CP076362.1"/>
</dbReference>
<keyword evidence="3" id="KW-1185">Reference proteome</keyword>
<name>A0A975PC41_9RHOB</name>
<reference evidence="2" key="1">
    <citation type="submission" date="2021-06" db="EMBL/GenBank/DDBJ databases">
        <authorList>
            <person name="Lee C.-S."/>
            <person name="Jin L."/>
        </authorList>
    </citation>
    <scope>NUCLEOTIDE SEQUENCE</scope>
    <source>
        <strain evidence="2">Con5</strain>
        <plasmid evidence="2">p1</plasmid>
    </source>
</reference>
<dbReference type="Pfam" id="PF02627">
    <property type="entry name" value="CMD"/>
    <property type="match status" value="1"/>
</dbReference>
<organism evidence="2 3">
    <name type="scientific">Gemmobacter fulvus</name>
    <dbReference type="NCBI Taxonomy" id="2840474"/>
    <lineage>
        <taxon>Bacteria</taxon>
        <taxon>Pseudomonadati</taxon>
        <taxon>Pseudomonadota</taxon>
        <taxon>Alphaproteobacteria</taxon>
        <taxon>Rhodobacterales</taxon>
        <taxon>Paracoccaceae</taxon>
        <taxon>Gemmobacter</taxon>
    </lineage>
</organism>
<proteinExistence type="predicted"/>
<feature type="domain" description="Carboxymuconolactone decarboxylase-like" evidence="1">
    <location>
        <begin position="40"/>
        <end position="120"/>
    </location>
</feature>
<dbReference type="GO" id="GO:0051920">
    <property type="term" value="F:peroxiredoxin activity"/>
    <property type="evidence" value="ECO:0007669"/>
    <property type="project" value="InterPro"/>
</dbReference>
<dbReference type="KEGG" id="gfu:KM031_17050"/>
<dbReference type="Gene3D" id="1.20.1290.10">
    <property type="entry name" value="AhpD-like"/>
    <property type="match status" value="1"/>
</dbReference>
<keyword evidence="2" id="KW-0614">Plasmid</keyword>
<protein>
    <submittedName>
        <fullName evidence="2">Carboxymuconolactone decarboxylase family protein</fullName>
    </submittedName>
</protein>
<dbReference type="Proteomes" id="UP000679352">
    <property type="component" value="Plasmid p1"/>
</dbReference>
<dbReference type="SUPFAM" id="SSF69118">
    <property type="entry name" value="AhpD-like"/>
    <property type="match status" value="1"/>
</dbReference>
<evidence type="ECO:0000313" key="3">
    <source>
        <dbReference type="Proteomes" id="UP000679352"/>
    </source>
</evidence>
<accession>A0A975PC41</accession>
<gene>
    <name evidence="2" type="ORF">KM031_17050</name>
</gene>
<evidence type="ECO:0000259" key="1">
    <source>
        <dbReference type="Pfam" id="PF02627"/>
    </source>
</evidence>
<sequence length="195" mass="21227">MSRFAPLAPADLPEFAAALAAIRADHGYIPNSFLTLGHHPAFLRATDALAGALWYDDRLPQPIRRLTGFAFSWFSGAMYSAAHLAHGAEELGLSPAKLQAVDDWETAPVYSPAERAVLRLCRNAARMPGEVGDADMAALRAHFPAPQILLIVGLICWHAFLNRWNDMAATTLEAAPRQTAETLLVPMGWTLHPHA</sequence>